<keyword evidence="1" id="KW-0732">Signal</keyword>
<feature type="chain" id="PRO_5025605141" evidence="1">
    <location>
        <begin position="28"/>
        <end position="104"/>
    </location>
</feature>
<evidence type="ECO:0000313" key="2">
    <source>
        <dbReference type="EMBL" id="MXU88910.1"/>
    </source>
</evidence>
<proteinExistence type="predicted"/>
<name>A0A6B0UGF2_IXORI</name>
<accession>A0A6B0UGF2</accession>
<dbReference type="EMBL" id="GIFC01006827">
    <property type="protein sequence ID" value="MXU88910.1"/>
    <property type="molecule type" value="Transcribed_RNA"/>
</dbReference>
<feature type="signal peptide" evidence="1">
    <location>
        <begin position="1"/>
        <end position="27"/>
    </location>
</feature>
<evidence type="ECO:0000256" key="1">
    <source>
        <dbReference type="SAM" id="SignalP"/>
    </source>
</evidence>
<dbReference type="AlphaFoldDB" id="A0A6B0UGF2"/>
<reference evidence="2" key="1">
    <citation type="submission" date="2019-12" db="EMBL/GenBank/DDBJ databases">
        <title>An insight into the sialome of adult female Ixodes ricinus ticks feeding for 6 days.</title>
        <authorList>
            <person name="Perner J."/>
            <person name="Ribeiro J.M.C."/>
        </authorList>
    </citation>
    <scope>NUCLEOTIDE SEQUENCE</scope>
    <source>
        <strain evidence="2">Semi-engorged</strain>
        <tissue evidence="2">Salivary glands</tissue>
    </source>
</reference>
<organism evidence="2">
    <name type="scientific">Ixodes ricinus</name>
    <name type="common">Common tick</name>
    <name type="synonym">Acarus ricinus</name>
    <dbReference type="NCBI Taxonomy" id="34613"/>
    <lineage>
        <taxon>Eukaryota</taxon>
        <taxon>Metazoa</taxon>
        <taxon>Ecdysozoa</taxon>
        <taxon>Arthropoda</taxon>
        <taxon>Chelicerata</taxon>
        <taxon>Arachnida</taxon>
        <taxon>Acari</taxon>
        <taxon>Parasitiformes</taxon>
        <taxon>Ixodida</taxon>
        <taxon>Ixodoidea</taxon>
        <taxon>Ixodidae</taxon>
        <taxon>Ixodinae</taxon>
        <taxon>Ixodes</taxon>
    </lineage>
</organism>
<protein>
    <submittedName>
        <fullName evidence="2">Putative secreted protein</fullName>
    </submittedName>
</protein>
<sequence length="104" mass="11565">MGAMSGYLPHFRTKTVFVCSLWGPCLATCHTLEQKLWLPLSVAFGGQLEARSLSLDVGTVFSEDVEGFVANFGDGVKLQDFRVDVAELGRSRMEFPFCKNTWGR</sequence>